<dbReference type="Pfam" id="PF04820">
    <property type="entry name" value="Trp_halogenase"/>
    <property type="match status" value="2"/>
</dbReference>
<dbReference type="InterPro" id="IPR050816">
    <property type="entry name" value="Flavin-dep_Halogenase_NPB"/>
</dbReference>
<dbReference type="KEGG" id="amob:HG15A2_44930"/>
<dbReference type="PANTHER" id="PTHR43747:SF1">
    <property type="entry name" value="SLR1998 PROTEIN"/>
    <property type="match status" value="1"/>
</dbReference>
<keyword evidence="2" id="KW-1185">Reference proteome</keyword>
<keyword evidence="1" id="KW-0560">Oxidoreductase</keyword>
<gene>
    <name evidence="1" type="primary">lodB</name>
    <name evidence="1" type="ORF">HG15A2_44930</name>
</gene>
<dbReference type="PRINTS" id="PR00420">
    <property type="entry name" value="RNGMNOXGNASE"/>
</dbReference>
<accession>A0A517N1Y4</accession>
<reference evidence="1 2" key="1">
    <citation type="submission" date="2019-02" db="EMBL/GenBank/DDBJ databases">
        <title>Deep-cultivation of Planctomycetes and their phenomic and genomic characterization uncovers novel biology.</title>
        <authorList>
            <person name="Wiegand S."/>
            <person name="Jogler M."/>
            <person name="Boedeker C."/>
            <person name="Pinto D."/>
            <person name="Vollmers J."/>
            <person name="Rivas-Marin E."/>
            <person name="Kohn T."/>
            <person name="Peeters S.H."/>
            <person name="Heuer A."/>
            <person name="Rast P."/>
            <person name="Oberbeckmann S."/>
            <person name="Bunk B."/>
            <person name="Jeske O."/>
            <person name="Meyerdierks A."/>
            <person name="Storesund J.E."/>
            <person name="Kallscheuer N."/>
            <person name="Luecker S."/>
            <person name="Lage O.M."/>
            <person name="Pohl T."/>
            <person name="Merkel B.J."/>
            <person name="Hornburger P."/>
            <person name="Mueller R.-W."/>
            <person name="Bruemmer F."/>
            <person name="Labrenz M."/>
            <person name="Spormann A.M."/>
            <person name="Op den Camp H."/>
            <person name="Overmann J."/>
            <person name="Amann R."/>
            <person name="Jetten M.S.M."/>
            <person name="Mascher T."/>
            <person name="Medema M.H."/>
            <person name="Devos D.P."/>
            <person name="Kaster A.-K."/>
            <person name="Ovreas L."/>
            <person name="Rohde M."/>
            <person name="Galperin M.Y."/>
            <person name="Jogler C."/>
        </authorList>
    </citation>
    <scope>NUCLEOTIDE SEQUENCE [LARGE SCALE GENOMIC DNA]</scope>
    <source>
        <strain evidence="1 2">HG15A2</strain>
    </source>
</reference>
<dbReference type="EC" id="1.-.-.-" evidence="1"/>
<dbReference type="AlphaFoldDB" id="A0A517N1Y4"/>
<dbReference type="Gene3D" id="3.50.50.60">
    <property type="entry name" value="FAD/NAD(P)-binding domain"/>
    <property type="match status" value="1"/>
</dbReference>
<dbReference type="SUPFAM" id="SSF51905">
    <property type="entry name" value="FAD/NAD(P)-binding domain"/>
    <property type="match status" value="1"/>
</dbReference>
<dbReference type="Proteomes" id="UP000319852">
    <property type="component" value="Chromosome"/>
</dbReference>
<dbReference type="InterPro" id="IPR036188">
    <property type="entry name" value="FAD/NAD-bd_sf"/>
</dbReference>
<organism evidence="1 2">
    <name type="scientific">Adhaeretor mobilis</name>
    <dbReference type="NCBI Taxonomy" id="1930276"/>
    <lineage>
        <taxon>Bacteria</taxon>
        <taxon>Pseudomonadati</taxon>
        <taxon>Planctomycetota</taxon>
        <taxon>Planctomycetia</taxon>
        <taxon>Pirellulales</taxon>
        <taxon>Lacipirellulaceae</taxon>
        <taxon>Adhaeretor</taxon>
    </lineage>
</organism>
<evidence type="ECO:0000313" key="1">
    <source>
        <dbReference type="EMBL" id="QDT01151.1"/>
    </source>
</evidence>
<dbReference type="GO" id="GO:0004497">
    <property type="term" value="F:monooxygenase activity"/>
    <property type="evidence" value="ECO:0007669"/>
    <property type="project" value="InterPro"/>
</dbReference>
<name>A0A517N1Y4_9BACT</name>
<dbReference type="RefSeq" id="WP_145063132.1">
    <property type="nucleotide sequence ID" value="NZ_CP036263.1"/>
</dbReference>
<dbReference type="EMBL" id="CP036263">
    <property type="protein sequence ID" value="QDT01151.1"/>
    <property type="molecule type" value="Genomic_DNA"/>
</dbReference>
<evidence type="ECO:0000313" key="2">
    <source>
        <dbReference type="Proteomes" id="UP000319852"/>
    </source>
</evidence>
<dbReference type="OrthoDB" id="9806565at2"/>
<sequence length="435" mass="48125">MPVIDDQYDCLVMGGGPAGSTTAALVAQAGLKTLMVEREKFPRPHIGESLMPETYWTFQRLGVLDKLKQSNFAKKVGVQFVNHTGKESAPFFFRTHDDRESSQTWHVDRAEFDQMLFDNATEKGVHTFDCVRVLEVLFDDSTGKEKRAVGARLQFTDEHGTNEAGAVQTQEVRAKVIVDATGQQAVLGTRVGGRTINPRLKKASLWRHYRDAERDESGGGVKTIILHNEDQSAWFWYIPQANNLVSVGVVADRDYLLKGRGDFEKTFTEELAKCPGVSERLAGAEATEGIVAAKEFSYTTEQSSGNGWVLVGDAWGFIDPVYSSGVYFALKSAELAADCVIAALKSGDTSGESLGSWVDGFAKQTALIRRLVYAFYTPEFRVGKFIAEHPQHQEELVDLLIGRVFDGREGKIFDDLEPWLAAQNKLTAKNAKIAK</sequence>
<dbReference type="PANTHER" id="PTHR43747">
    <property type="entry name" value="FAD-BINDING PROTEIN"/>
    <property type="match status" value="1"/>
</dbReference>
<dbReference type="InterPro" id="IPR006905">
    <property type="entry name" value="Flavin_halogenase"/>
</dbReference>
<proteinExistence type="predicted"/>
<protein>
    <submittedName>
        <fullName evidence="1">FAD-dependent oxidoreductase LodB</fullName>
        <ecNumber evidence="1">1.-.-.-</ecNumber>
    </submittedName>
</protein>